<dbReference type="PROSITE" id="PS51959">
    <property type="entry name" value="ENDOU"/>
    <property type="match status" value="1"/>
</dbReference>
<evidence type="ECO:0000256" key="8">
    <source>
        <dbReference type="ARBA" id="ARBA00022884"/>
    </source>
</evidence>
<feature type="domain" description="EndoU" evidence="12">
    <location>
        <begin position="1"/>
        <end position="136"/>
    </location>
</feature>
<evidence type="ECO:0000256" key="11">
    <source>
        <dbReference type="RuleBase" id="RU367085"/>
    </source>
</evidence>
<keyword evidence="14" id="KW-1185">Reference proteome</keyword>
<evidence type="ECO:0000256" key="5">
    <source>
        <dbReference type="ARBA" id="ARBA00022723"/>
    </source>
</evidence>
<organism evidence="13 14">
    <name type="scientific">Teladorsagia circumcincta</name>
    <name type="common">Brown stomach worm</name>
    <name type="synonym">Ostertagia circumcincta</name>
    <dbReference type="NCBI Taxonomy" id="45464"/>
    <lineage>
        <taxon>Eukaryota</taxon>
        <taxon>Metazoa</taxon>
        <taxon>Ecdysozoa</taxon>
        <taxon>Nematoda</taxon>
        <taxon>Chromadorea</taxon>
        <taxon>Rhabditida</taxon>
        <taxon>Rhabditina</taxon>
        <taxon>Rhabditomorpha</taxon>
        <taxon>Strongyloidea</taxon>
        <taxon>Trichostrongylidae</taxon>
        <taxon>Teladorsagia</taxon>
    </lineage>
</organism>
<protein>
    <recommendedName>
        <fullName evidence="12">EndoU domain-containing protein</fullName>
    </recommendedName>
</protein>
<dbReference type="InterPro" id="IPR039787">
    <property type="entry name" value="ENDOU"/>
</dbReference>
<keyword evidence="6 11" id="KW-0255">Endonuclease</keyword>
<comment type="subunit">
    <text evidence="3 11">Monomer.</text>
</comment>
<evidence type="ECO:0000313" key="13">
    <source>
        <dbReference type="EMBL" id="PIO67810.1"/>
    </source>
</evidence>
<accession>A0A2G9UE99</accession>
<evidence type="ECO:0000256" key="7">
    <source>
        <dbReference type="ARBA" id="ARBA00022801"/>
    </source>
</evidence>
<evidence type="ECO:0000256" key="1">
    <source>
        <dbReference type="ARBA" id="ARBA00001936"/>
    </source>
</evidence>
<dbReference type="GO" id="GO:0004521">
    <property type="term" value="F:RNA endonuclease activity"/>
    <property type="evidence" value="ECO:0007669"/>
    <property type="project" value="UniProtKB-UniRule"/>
</dbReference>
<evidence type="ECO:0000313" key="14">
    <source>
        <dbReference type="Proteomes" id="UP000230423"/>
    </source>
</evidence>
<dbReference type="Proteomes" id="UP000230423">
    <property type="component" value="Unassembled WGS sequence"/>
</dbReference>
<gene>
    <name evidence="13" type="ORF">TELCIR_10433</name>
</gene>
<dbReference type="InterPro" id="IPR018998">
    <property type="entry name" value="EndoU_C"/>
</dbReference>
<evidence type="ECO:0000256" key="2">
    <source>
        <dbReference type="ARBA" id="ARBA00010168"/>
    </source>
</evidence>
<evidence type="ECO:0000256" key="9">
    <source>
        <dbReference type="ARBA" id="ARBA00023211"/>
    </source>
</evidence>
<keyword evidence="7 11" id="KW-0378">Hydrolase</keyword>
<keyword evidence="8 11" id="KW-0694">RNA-binding</keyword>
<dbReference type="GO" id="GO:0046872">
    <property type="term" value="F:metal ion binding"/>
    <property type="evidence" value="ECO:0007669"/>
    <property type="project" value="UniProtKB-UniRule"/>
</dbReference>
<keyword evidence="5 11" id="KW-0479">Metal-binding</keyword>
<evidence type="ECO:0000256" key="10">
    <source>
        <dbReference type="ARBA" id="ARBA00023239"/>
    </source>
</evidence>
<keyword evidence="10" id="KW-0456">Lyase</keyword>
<dbReference type="GO" id="GO:0016787">
    <property type="term" value="F:hydrolase activity"/>
    <property type="evidence" value="ECO:0007669"/>
    <property type="project" value="UniProtKB-KW"/>
</dbReference>
<keyword evidence="9 11" id="KW-0464">Manganese</keyword>
<evidence type="ECO:0000259" key="12">
    <source>
        <dbReference type="PROSITE" id="PS51959"/>
    </source>
</evidence>
<proteinExistence type="inferred from homology"/>
<dbReference type="GO" id="GO:0003723">
    <property type="term" value="F:RNA binding"/>
    <property type="evidence" value="ECO:0007669"/>
    <property type="project" value="UniProtKB-UniRule"/>
</dbReference>
<dbReference type="OrthoDB" id="430326at2759"/>
<keyword evidence="4 11" id="KW-0540">Nuclease</keyword>
<dbReference type="SUPFAM" id="SSF142877">
    <property type="entry name" value="EndoU-like"/>
    <property type="match status" value="1"/>
</dbReference>
<evidence type="ECO:0000256" key="3">
    <source>
        <dbReference type="ARBA" id="ARBA00011245"/>
    </source>
</evidence>
<dbReference type="AlphaFoldDB" id="A0A2G9UE99"/>
<comment type="similarity">
    <text evidence="2 11">Belongs to the ENDOU family.</text>
</comment>
<evidence type="ECO:0000256" key="4">
    <source>
        <dbReference type="ARBA" id="ARBA00022722"/>
    </source>
</evidence>
<sequence>MGEEKNREITGMHNWLRFYTLEKNATENFDYKGFVIKRGNVMASVKFTWKGDLKRSGSILLGTSPEYDMALYTLCFLSRRGRDQCEVEIGGCPLAITSFEIIQNNKVFPFFLVSRPLVYFFHFKVFIGSIFPTAGPLTEQCRRLSGRV</sequence>
<evidence type="ECO:0000256" key="6">
    <source>
        <dbReference type="ARBA" id="ARBA00022759"/>
    </source>
</evidence>
<dbReference type="GO" id="GO:0016829">
    <property type="term" value="F:lyase activity"/>
    <property type="evidence" value="ECO:0007669"/>
    <property type="project" value="UniProtKB-KW"/>
</dbReference>
<dbReference type="CDD" id="cd21159">
    <property type="entry name" value="XendoU"/>
    <property type="match status" value="1"/>
</dbReference>
<name>A0A2G9UE99_TELCI</name>
<dbReference type="Pfam" id="PF09412">
    <property type="entry name" value="XendoU"/>
    <property type="match status" value="1"/>
</dbReference>
<reference evidence="13 14" key="1">
    <citation type="submission" date="2015-09" db="EMBL/GenBank/DDBJ databases">
        <title>Draft genome of the parasitic nematode Teladorsagia circumcincta isolate WARC Sus (inbred).</title>
        <authorList>
            <person name="Mitreva M."/>
        </authorList>
    </citation>
    <scope>NUCLEOTIDE SEQUENCE [LARGE SCALE GENOMIC DNA]</scope>
    <source>
        <strain evidence="13 14">S</strain>
    </source>
</reference>
<comment type="cofactor">
    <cofactor evidence="1 11">
        <name>Mn(2+)</name>
        <dbReference type="ChEBI" id="CHEBI:29035"/>
    </cofactor>
</comment>
<dbReference type="InterPro" id="IPR037227">
    <property type="entry name" value="EndoU-like"/>
</dbReference>
<dbReference type="EMBL" id="KZ347398">
    <property type="protein sequence ID" value="PIO67810.1"/>
    <property type="molecule type" value="Genomic_DNA"/>
</dbReference>
<dbReference type="PANTHER" id="PTHR12439:SF11">
    <property type="entry name" value="URIDYLATE-SPECIFIC ENDORIBONUCLEASE"/>
    <property type="match status" value="1"/>
</dbReference>
<dbReference type="PANTHER" id="PTHR12439">
    <property type="entry name" value="PLACENTAL PROTEIN 11-RELATED"/>
    <property type="match status" value="1"/>
</dbReference>